<gene>
    <name evidence="2" type="ORF">E2C01_008179</name>
</gene>
<dbReference type="EMBL" id="VSRR010000423">
    <property type="protein sequence ID" value="MPC15389.1"/>
    <property type="molecule type" value="Genomic_DNA"/>
</dbReference>
<proteinExistence type="predicted"/>
<reference evidence="2 3" key="1">
    <citation type="submission" date="2019-05" db="EMBL/GenBank/DDBJ databases">
        <title>Another draft genome of Portunus trituberculatus and its Hox gene families provides insights of decapod evolution.</title>
        <authorList>
            <person name="Jeong J.-H."/>
            <person name="Song I."/>
            <person name="Kim S."/>
            <person name="Choi T."/>
            <person name="Kim D."/>
            <person name="Ryu S."/>
            <person name="Kim W."/>
        </authorList>
    </citation>
    <scope>NUCLEOTIDE SEQUENCE [LARGE SCALE GENOMIC DNA]</scope>
    <source>
        <tissue evidence="2">Muscle</tissue>
    </source>
</reference>
<accession>A0A5B7D129</accession>
<sequence length="146" mass="16214">MFAVKDLFVLGLEDELDRWRVLRSSSRPRPGIRVPVWRPPQTCDVGKKRKKKKACVNIRLREGELARDPDEVHDPPRPALLLINLGPRHIVTTSARPGKSSHNPKTSPSIRLTSPHNAIYARDSCSHRDNIGAASGHIVPAAPSQT</sequence>
<evidence type="ECO:0000256" key="1">
    <source>
        <dbReference type="SAM" id="MobiDB-lite"/>
    </source>
</evidence>
<feature type="region of interest" description="Disordered" evidence="1">
    <location>
        <begin position="92"/>
        <end position="112"/>
    </location>
</feature>
<evidence type="ECO:0000313" key="2">
    <source>
        <dbReference type="EMBL" id="MPC15389.1"/>
    </source>
</evidence>
<protein>
    <submittedName>
        <fullName evidence="2">Uncharacterized protein</fullName>
    </submittedName>
</protein>
<keyword evidence="3" id="KW-1185">Reference proteome</keyword>
<dbReference type="Proteomes" id="UP000324222">
    <property type="component" value="Unassembled WGS sequence"/>
</dbReference>
<comment type="caution">
    <text evidence="2">The sequence shown here is derived from an EMBL/GenBank/DDBJ whole genome shotgun (WGS) entry which is preliminary data.</text>
</comment>
<organism evidence="2 3">
    <name type="scientific">Portunus trituberculatus</name>
    <name type="common">Swimming crab</name>
    <name type="synonym">Neptunus trituberculatus</name>
    <dbReference type="NCBI Taxonomy" id="210409"/>
    <lineage>
        <taxon>Eukaryota</taxon>
        <taxon>Metazoa</taxon>
        <taxon>Ecdysozoa</taxon>
        <taxon>Arthropoda</taxon>
        <taxon>Crustacea</taxon>
        <taxon>Multicrustacea</taxon>
        <taxon>Malacostraca</taxon>
        <taxon>Eumalacostraca</taxon>
        <taxon>Eucarida</taxon>
        <taxon>Decapoda</taxon>
        <taxon>Pleocyemata</taxon>
        <taxon>Brachyura</taxon>
        <taxon>Eubrachyura</taxon>
        <taxon>Portunoidea</taxon>
        <taxon>Portunidae</taxon>
        <taxon>Portuninae</taxon>
        <taxon>Portunus</taxon>
    </lineage>
</organism>
<name>A0A5B7D129_PORTR</name>
<dbReference type="AlphaFoldDB" id="A0A5B7D129"/>
<evidence type="ECO:0000313" key="3">
    <source>
        <dbReference type="Proteomes" id="UP000324222"/>
    </source>
</evidence>